<keyword evidence="2" id="KW-0521">NADP</keyword>
<dbReference type="Proteomes" id="UP000243077">
    <property type="component" value="Chromosome"/>
</dbReference>
<dbReference type="InterPro" id="IPR036291">
    <property type="entry name" value="NAD(P)-bd_dom_sf"/>
</dbReference>
<dbReference type="KEGG" id="psai:C3B54_111640"/>
<dbReference type="AlphaFoldDB" id="A0A2L2BSC7"/>
<evidence type="ECO:0000313" key="4">
    <source>
        <dbReference type="EMBL" id="AVG24575.1"/>
    </source>
</evidence>
<keyword evidence="5" id="KW-1185">Reference proteome</keyword>
<dbReference type="GO" id="GO:0005829">
    <property type="term" value="C:cytosol"/>
    <property type="evidence" value="ECO:0007669"/>
    <property type="project" value="TreeGrafter"/>
</dbReference>
<evidence type="ECO:0000313" key="5">
    <source>
        <dbReference type="Proteomes" id="UP000243077"/>
    </source>
</evidence>
<dbReference type="PANTHER" id="PTHR10491:SF4">
    <property type="entry name" value="METHIONINE ADENOSYLTRANSFERASE 2 SUBUNIT BETA"/>
    <property type="match status" value="1"/>
</dbReference>
<accession>A0A2L2BSC7</accession>
<dbReference type="Gene3D" id="3.90.25.10">
    <property type="entry name" value="UDP-galactose 4-epimerase, domain 1"/>
    <property type="match status" value="1"/>
</dbReference>
<dbReference type="Gene3D" id="3.40.50.720">
    <property type="entry name" value="NAD(P)-binding Rossmann-like Domain"/>
    <property type="match status" value="1"/>
</dbReference>
<dbReference type="InterPro" id="IPR029903">
    <property type="entry name" value="RmlD-like-bd"/>
</dbReference>
<name>A0A2L2BSC7_9MICO</name>
<dbReference type="RefSeq" id="WP_104914033.1">
    <property type="nucleotide sequence ID" value="NZ_CP026923.1"/>
</dbReference>
<dbReference type="OrthoDB" id="9803892at2"/>
<comment type="pathway">
    <text evidence="2">Carbohydrate biosynthesis; dTDP-L-rhamnose biosynthesis.</text>
</comment>
<evidence type="ECO:0000259" key="3">
    <source>
        <dbReference type="Pfam" id="PF04321"/>
    </source>
</evidence>
<organism evidence="4 5">
    <name type="scientific">Pontimonas salivibrio</name>
    <dbReference type="NCBI Taxonomy" id="1159327"/>
    <lineage>
        <taxon>Bacteria</taxon>
        <taxon>Bacillati</taxon>
        <taxon>Actinomycetota</taxon>
        <taxon>Actinomycetes</taxon>
        <taxon>Micrococcales</taxon>
        <taxon>Microbacteriaceae</taxon>
        <taxon>Pontimonas</taxon>
    </lineage>
</organism>
<dbReference type="InterPro" id="IPR005913">
    <property type="entry name" value="dTDP_dehydrorham_reduct"/>
</dbReference>
<evidence type="ECO:0000256" key="1">
    <source>
        <dbReference type="ARBA" id="ARBA00010944"/>
    </source>
</evidence>
<keyword evidence="2 4" id="KW-0560">Oxidoreductase</keyword>
<proteinExistence type="inferred from homology"/>
<dbReference type="NCBIfam" id="TIGR01214">
    <property type="entry name" value="rmlD"/>
    <property type="match status" value="1"/>
</dbReference>
<evidence type="ECO:0000256" key="2">
    <source>
        <dbReference type="RuleBase" id="RU364082"/>
    </source>
</evidence>
<dbReference type="GO" id="GO:0008831">
    <property type="term" value="F:dTDP-4-dehydrorhamnose reductase activity"/>
    <property type="evidence" value="ECO:0007669"/>
    <property type="project" value="UniProtKB-EC"/>
</dbReference>
<dbReference type="SUPFAM" id="SSF51735">
    <property type="entry name" value="NAD(P)-binding Rossmann-fold domains"/>
    <property type="match status" value="1"/>
</dbReference>
<protein>
    <recommendedName>
        <fullName evidence="2">dTDP-4-dehydrorhamnose reductase</fullName>
        <ecNumber evidence="2">1.1.1.133</ecNumber>
    </recommendedName>
</protein>
<reference evidence="4 5" key="1">
    <citation type="submission" date="2018-02" db="EMBL/GenBank/DDBJ databases">
        <title>Complete genome of the streamlined marine actinobacterium Pontimonas salivibrio CL-TW6 adapted to coastal planktonic lifestype.</title>
        <authorList>
            <person name="Cho B.C."/>
            <person name="Hardies S.C."/>
            <person name="Jang G.I."/>
            <person name="Hwang C.Y."/>
        </authorList>
    </citation>
    <scope>NUCLEOTIDE SEQUENCE [LARGE SCALE GENOMIC DNA]</scope>
    <source>
        <strain evidence="4 5">CL-TW6</strain>
    </source>
</reference>
<sequence length="295" mass="32083">MTRILLTGAGGMLGHDLQSVLADYDLTAMSRAELDITDQDAVNQAVAGHDVVVNAAAYTQVDQAEAEPEEAMRINAEGPAALSRACATHHARLIHVSTDYVFDGNATTPYPEGTPRNPQSVYGRTKAAGEEALEKIYPEGSLIIRTAWLYGKHGTHFPGTMLELSKTHDTLSVVTDQVGQPTWSRDLARMIRTLIDSDIRSGIFHGTNSGRTSWYDFAKEVFRLAGLDPERIKPTTSDAFVRPAPRPAWSVLGHDAWNDAGLETPRPWQEALQEAFPEVFPGFAVAADPRSGATS</sequence>
<dbReference type="PANTHER" id="PTHR10491">
    <property type="entry name" value="DTDP-4-DEHYDRORHAMNOSE REDUCTASE"/>
    <property type="match status" value="1"/>
</dbReference>
<dbReference type="UniPathway" id="UPA00124"/>
<dbReference type="EC" id="1.1.1.133" evidence="2"/>
<comment type="similarity">
    <text evidence="1 2">Belongs to the dTDP-4-dehydrorhamnose reductase family.</text>
</comment>
<gene>
    <name evidence="4" type="ORF">C3B54_111640</name>
</gene>
<dbReference type="EMBL" id="CP026923">
    <property type="protein sequence ID" value="AVG24575.1"/>
    <property type="molecule type" value="Genomic_DNA"/>
</dbReference>
<dbReference type="GO" id="GO:0019305">
    <property type="term" value="P:dTDP-rhamnose biosynthetic process"/>
    <property type="evidence" value="ECO:0007669"/>
    <property type="project" value="UniProtKB-UniPathway"/>
</dbReference>
<dbReference type="Pfam" id="PF04321">
    <property type="entry name" value="RmlD_sub_bind"/>
    <property type="match status" value="1"/>
</dbReference>
<dbReference type="CDD" id="cd05254">
    <property type="entry name" value="dTDP_HR_like_SDR_e"/>
    <property type="match status" value="1"/>
</dbReference>
<feature type="domain" description="RmlD-like substrate binding" evidence="3">
    <location>
        <begin position="3"/>
        <end position="277"/>
    </location>
</feature>
<comment type="function">
    <text evidence="2">Catalyzes the reduction of dTDP-6-deoxy-L-lyxo-4-hexulose to yield dTDP-L-rhamnose.</text>
</comment>